<dbReference type="Gene3D" id="2.40.240.10">
    <property type="entry name" value="Ribosomal Protein L25, Chain P"/>
    <property type="match status" value="2"/>
</dbReference>
<evidence type="ECO:0000313" key="6">
    <source>
        <dbReference type="Proteomes" id="UP000274346"/>
    </source>
</evidence>
<gene>
    <name evidence="5" type="primary">glnS_1</name>
    <name evidence="5" type="ORF">NCTC13098_05321</name>
</gene>
<sequence>MTKQDNTIEMASLESCIREDLNENAPRAMAVIDPVKLVIENYPQSGSENVTMPNHPSKPEMGSRDVPFSGEIWIDRADFREEANKQYKRLVLGKEVRLRNAYVIKAERVEKDAEGNITTIFCTYDADTLSKDPADGRKVKGVIHWVSVAHALPVEIRLYDRLFSVPNPGAEEDFLAVMNPESLVIKHGFAEPSLAQAQAGKALQFEREGYFCLDSRYASADRLVFNRTVGLRDTWAKIGA</sequence>
<dbReference type="GO" id="GO:0005829">
    <property type="term" value="C:cytosol"/>
    <property type="evidence" value="ECO:0007669"/>
    <property type="project" value="TreeGrafter"/>
</dbReference>
<feature type="domain" description="Glutamyl/glutaminyl-tRNA synthetase class Ib anti-codon binding" evidence="3">
    <location>
        <begin position="25"/>
        <end position="125"/>
    </location>
</feature>
<dbReference type="Pfam" id="PF20974">
    <property type="entry name" value="tRNA-synt_1c_C2"/>
    <property type="match status" value="1"/>
</dbReference>
<evidence type="ECO:0000313" key="5">
    <source>
        <dbReference type="EMBL" id="VDR28928.1"/>
    </source>
</evidence>
<dbReference type="GO" id="GO:0006425">
    <property type="term" value="P:glutaminyl-tRNA aminoacylation"/>
    <property type="evidence" value="ECO:0007669"/>
    <property type="project" value="TreeGrafter"/>
</dbReference>
<dbReference type="EMBL" id="LR131271">
    <property type="protein sequence ID" value="VDR28928.1"/>
    <property type="molecule type" value="Genomic_DNA"/>
</dbReference>
<dbReference type="PANTHER" id="PTHR43097:SF5">
    <property type="entry name" value="GLUTAMATE--TRNA LIGASE"/>
    <property type="match status" value="1"/>
</dbReference>
<name>A0A3P8JPN3_RAOTE</name>
<dbReference type="GO" id="GO:0004819">
    <property type="term" value="F:glutamine-tRNA ligase activity"/>
    <property type="evidence" value="ECO:0007669"/>
    <property type="project" value="TreeGrafter"/>
</dbReference>
<evidence type="ECO:0000256" key="2">
    <source>
        <dbReference type="ARBA" id="ARBA00035479"/>
    </source>
</evidence>
<protein>
    <recommendedName>
        <fullName evidence="2">50S ribosomal protein L25</fullName>
    </recommendedName>
</protein>
<reference evidence="5 6" key="1">
    <citation type="submission" date="2018-12" db="EMBL/GenBank/DDBJ databases">
        <authorList>
            <consortium name="Pathogen Informatics"/>
        </authorList>
    </citation>
    <scope>NUCLEOTIDE SEQUENCE [LARGE SCALE GENOMIC DNA]</scope>
    <source>
        <strain evidence="5 6">NCTC13098</strain>
    </source>
</reference>
<dbReference type="PANTHER" id="PTHR43097">
    <property type="entry name" value="GLUTAMINE-TRNA LIGASE"/>
    <property type="match status" value="1"/>
</dbReference>
<feature type="domain" description="tRNA synthetases class I (E and Q) anti-codon binding" evidence="4">
    <location>
        <begin position="142"/>
        <end position="214"/>
    </location>
</feature>
<evidence type="ECO:0000259" key="4">
    <source>
        <dbReference type="Pfam" id="PF20974"/>
    </source>
</evidence>
<dbReference type="InterPro" id="IPR050132">
    <property type="entry name" value="Gln/Glu-tRNA_Ligase"/>
</dbReference>
<dbReference type="Proteomes" id="UP000274346">
    <property type="component" value="Chromosome"/>
</dbReference>
<dbReference type="InterPro" id="IPR049437">
    <property type="entry name" value="tRNA-synt_1c_C2"/>
</dbReference>
<dbReference type="FunFam" id="2.40.240.10:FF:000003">
    <property type="entry name" value="Glutamine--tRNA ligase"/>
    <property type="match status" value="1"/>
</dbReference>
<dbReference type="InterPro" id="IPR011035">
    <property type="entry name" value="Ribosomal_bL25/Gln-tRNA_synth"/>
</dbReference>
<keyword evidence="1" id="KW-0648">Protein biosynthesis</keyword>
<dbReference type="KEGG" id="rtg:NCTC13098_05321"/>
<organism evidence="5 6">
    <name type="scientific">Raoultella terrigena</name>
    <name type="common">Klebsiella terrigena</name>
    <dbReference type="NCBI Taxonomy" id="577"/>
    <lineage>
        <taxon>Bacteria</taxon>
        <taxon>Pseudomonadati</taxon>
        <taxon>Pseudomonadota</taxon>
        <taxon>Gammaproteobacteria</taxon>
        <taxon>Enterobacterales</taxon>
        <taxon>Enterobacteriaceae</taxon>
        <taxon>Klebsiella/Raoultella group</taxon>
        <taxon>Raoultella</taxon>
    </lineage>
</organism>
<dbReference type="GO" id="GO:0005524">
    <property type="term" value="F:ATP binding"/>
    <property type="evidence" value="ECO:0007669"/>
    <property type="project" value="InterPro"/>
</dbReference>
<evidence type="ECO:0000259" key="3">
    <source>
        <dbReference type="Pfam" id="PF03950"/>
    </source>
</evidence>
<dbReference type="FunFam" id="2.40.240.10:FF:000001">
    <property type="entry name" value="Glutamine--tRNA ligase"/>
    <property type="match status" value="1"/>
</dbReference>
<keyword evidence="5" id="KW-0436">Ligase</keyword>
<dbReference type="InterPro" id="IPR020056">
    <property type="entry name" value="Rbsml_bL25/Gln-tRNA_synth_N"/>
</dbReference>
<dbReference type="Pfam" id="PF03950">
    <property type="entry name" value="tRNA-synt_1c_C"/>
    <property type="match status" value="1"/>
</dbReference>
<evidence type="ECO:0000256" key="1">
    <source>
        <dbReference type="ARBA" id="ARBA00022917"/>
    </source>
</evidence>
<proteinExistence type="predicted"/>
<dbReference type="InterPro" id="IPR020059">
    <property type="entry name" value="Glu/Gln-tRNA-synth_Ib_codon-bd"/>
</dbReference>
<accession>A0A3P8JPN3</accession>
<dbReference type="AlphaFoldDB" id="A0A3P8JPN3"/>
<dbReference type="SUPFAM" id="SSF50715">
    <property type="entry name" value="Ribosomal protein L25-like"/>
    <property type="match status" value="1"/>
</dbReference>